<dbReference type="SUPFAM" id="SSF53850">
    <property type="entry name" value="Periplasmic binding protein-like II"/>
    <property type="match status" value="1"/>
</dbReference>
<accession>A0A4P9VTY3</accession>
<dbReference type="Pfam" id="PF00497">
    <property type="entry name" value="SBP_bac_3"/>
    <property type="match status" value="1"/>
</dbReference>
<dbReference type="PANTHER" id="PTHR35936">
    <property type="entry name" value="MEMBRANE-BOUND LYTIC MUREIN TRANSGLYCOSYLASE F"/>
    <property type="match status" value="1"/>
</dbReference>
<evidence type="ECO:0000313" key="5">
    <source>
        <dbReference type="EMBL" id="RDH46157.1"/>
    </source>
</evidence>
<dbReference type="Gene3D" id="3.40.190.10">
    <property type="entry name" value="Periplasmic binding protein-like II"/>
    <property type="match status" value="2"/>
</dbReference>
<dbReference type="AlphaFoldDB" id="A0A4P9VTY3"/>
<keyword evidence="2" id="KW-0732">Signal</keyword>
<dbReference type="InterPro" id="IPR001638">
    <property type="entry name" value="Solute-binding_3/MltF_N"/>
</dbReference>
<comment type="similarity">
    <text evidence="1">Belongs to the bacterial solute-binding protein 3 family.</text>
</comment>
<keyword evidence="3" id="KW-1133">Transmembrane helix</keyword>
<dbReference type="PANTHER" id="PTHR35936:SF25">
    <property type="entry name" value="ABC TRANSPORTER SUBSTRATE-BINDING PROTEIN"/>
    <property type="match status" value="1"/>
</dbReference>
<comment type="caution">
    <text evidence="5">The sequence shown here is derived from an EMBL/GenBank/DDBJ whole genome shotgun (WGS) entry which is preliminary data.</text>
</comment>
<evidence type="ECO:0000256" key="1">
    <source>
        <dbReference type="ARBA" id="ARBA00010333"/>
    </source>
</evidence>
<evidence type="ECO:0000256" key="2">
    <source>
        <dbReference type="ARBA" id="ARBA00022729"/>
    </source>
</evidence>
<gene>
    <name evidence="5" type="ORF">B9G39_23400</name>
</gene>
<keyword evidence="6" id="KW-1185">Reference proteome</keyword>
<dbReference type="EMBL" id="NDXW01000001">
    <property type="protein sequence ID" value="RDH46157.1"/>
    <property type="molecule type" value="Genomic_DNA"/>
</dbReference>
<proteinExistence type="inferred from homology"/>
<name>A0A4P9VTY3_9GAMM</name>
<evidence type="ECO:0000313" key="6">
    <source>
        <dbReference type="Proteomes" id="UP000257039"/>
    </source>
</evidence>
<organism evidence="5 6">
    <name type="scientific">Zooshikella ganghwensis</name>
    <dbReference type="NCBI Taxonomy" id="202772"/>
    <lineage>
        <taxon>Bacteria</taxon>
        <taxon>Pseudomonadati</taxon>
        <taxon>Pseudomonadota</taxon>
        <taxon>Gammaproteobacteria</taxon>
        <taxon>Oceanospirillales</taxon>
        <taxon>Zooshikellaceae</taxon>
        <taxon>Zooshikella</taxon>
    </lineage>
</organism>
<feature type="transmembrane region" description="Helical" evidence="3">
    <location>
        <begin position="12"/>
        <end position="31"/>
    </location>
</feature>
<reference evidence="5 6" key="1">
    <citation type="submission" date="2017-04" db="EMBL/GenBank/DDBJ databases">
        <title>Draft genome sequence of Zooshikella ganghwensis VG4 isolated from Red Sea sediments.</title>
        <authorList>
            <person name="Rehman Z."/>
            <person name="Alam I."/>
            <person name="Kamau A."/>
            <person name="Bajic V."/>
            <person name="Leiknes T."/>
        </authorList>
    </citation>
    <scope>NUCLEOTIDE SEQUENCE [LARGE SCALE GENOMIC DNA]</scope>
    <source>
        <strain evidence="5 6">VG4</strain>
    </source>
</reference>
<protein>
    <recommendedName>
        <fullName evidence="4">Solute-binding protein family 3/N-terminal domain-containing protein</fullName>
    </recommendedName>
</protein>
<keyword evidence="3" id="KW-0472">Membrane</keyword>
<keyword evidence="3" id="KW-0812">Transmembrane</keyword>
<feature type="domain" description="Solute-binding protein family 3/N-terminal" evidence="4">
    <location>
        <begin position="53"/>
        <end position="265"/>
    </location>
</feature>
<evidence type="ECO:0000256" key="3">
    <source>
        <dbReference type="SAM" id="Phobius"/>
    </source>
</evidence>
<evidence type="ECO:0000259" key="4">
    <source>
        <dbReference type="Pfam" id="PF00497"/>
    </source>
</evidence>
<dbReference type="Proteomes" id="UP000257039">
    <property type="component" value="Unassembled WGS sequence"/>
</dbReference>
<sequence length="277" mass="32262">MNTEKYKYLIKVGVSSVIRSLITICFIYVPISCALDESKFDKSKFDYIFATESWPPYYGHAMVDEGFVAEVIYESYARMGKKVHILYTSWNRAFERTKQGLYDGVVGIYYVPEREAYFQYSSPITYSVQSLFSLKSKGINGSTVQDLLGYKVSVVRGYHYSNEFNNAPFIAKHEEVSTEKNLTMFLAGRVDLIAADGRVLKYYLIRNYPKTTWHDLKKNVDLSTLSVHLGFPKKLSNYKVMYSEFEQGYNLLKKENKIKELRKKHEFYDFLVESGRE</sequence>
<dbReference type="RefSeq" id="WP_094788966.1">
    <property type="nucleotide sequence ID" value="NZ_NDXW01000001.1"/>
</dbReference>